<protein>
    <recommendedName>
        <fullName evidence="4">CCHC-type domain-containing protein</fullName>
    </recommendedName>
</protein>
<feature type="coiled-coil region" evidence="2">
    <location>
        <begin position="346"/>
        <end position="373"/>
    </location>
</feature>
<keyword evidence="6" id="KW-1185">Reference proteome</keyword>
<evidence type="ECO:0000259" key="4">
    <source>
        <dbReference type="PROSITE" id="PS50158"/>
    </source>
</evidence>
<feature type="domain" description="CCHC-type" evidence="4">
    <location>
        <begin position="9"/>
        <end position="22"/>
    </location>
</feature>
<evidence type="ECO:0000313" key="5">
    <source>
        <dbReference type="EMBL" id="GBG65065.1"/>
    </source>
</evidence>
<reference evidence="5 6" key="1">
    <citation type="journal article" date="2018" name="Cell">
        <title>The Chara Genome: Secondary Complexity and Implications for Plant Terrestrialization.</title>
        <authorList>
            <person name="Nishiyama T."/>
            <person name="Sakayama H."/>
            <person name="Vries J.D."/>
            <person name="Buschmann H."/>
            <person name="Saint-Marcoux D."/>
            <person name="Ullrich K.K."/>
            <person name="Haas F.B."/>
            <person name="Vanderstraeten L."/>
            <person name="Becker D."/>
            <person name="Lang D."/>
            <person name="Vosolsobe S."/>
            <person name="Rombauts S."/>
            <person name="Wilhelmsson P.K.I."/>
            <person name="Janitza P."/>
            <person name="Kern R."/>
            <person name="Heyl A."/>
            <person name="Rumpler F."/>
            <person name="Villalobos L.I.A.C."/>
            <person name="Clay J.M."/>
            <person name="Skokan R."/>
            <person name="Toyoda A."/>
            <person name="Suzuki Y."/>
            <person name="Kagoshima H."/>
            <person name="Schijlen E."/>
            <person name="Tajeshwar N."/>
            <person name="Catarino B."/>
            <person name="Hetherington A.J."/>
            <person name="Saltykova A."/>
            <person name="Bonnot C."/>
            <person name="Breuninger H."/>
            <person name="Symeonidi A."/>
            <person name="Radhakrishnan G.V."/>
            <person name="Van Nieuwerburgh F."/>
            <person name="Deforce D."/>
            <person name="Chang C."/>
            <person name="Karol K.G."/>
            <person name="Hedrich R."/>
            <person name="Ulvskov P."/>
            <person name="Glockner G."/>
            <person name="Delwiche C.F."/>
            <person name="Petrasek J."/>
            <person name="Van de Peer Y."/>
            <person name="Friml J."/>
            <person name="Beilby M."/>
            <person name="Dolan L."/>
            <person name="Kohara Y."/>
            <person name="Sugano S."/>
            <person name="Fujiyama A."/>
            <person name="Delaux P.-M."/>
            <person name="Quint M."/>
            <person name="TheiBen G."/>
            <person name="Hagemann M."/>
            <person name="Harholt J."/>
            <person name="Dunand C."/>
            <person name="Zachgo S."/>
            <person name="Langdale J."/>
            <person name="Maumus F."/>
            <person name="Straeten D.V.D."/>
            <person name="Gould S.B."/>
            <person name="Rensing S.A."/>
        </authorList>
    </citation>
    <scope>NUCLEOTIDE SEQUENCE [LARGE SCALE GENOMIC DNA]</scope>
    <source>
        <strain evidence="5 6">S276</strain>
    </source>
</reference>
<comment type="caution">
    <text evidence="5">The sequence shown here is derived from an EMBL/GenBank/DDBJ whole genome shotgun (WGS) entry which is preliminary data.</text>
</comment>
<keyword evidence="1" id="KW-0863">Zinc-finger</keyword>
<organism evidence="5 6">
    <name type="scientific">Chara braunii</name>
    <name type="common">Braun's stonewort</name>
    <dbReference type="NCBI Taxonomy" id="69332"/>
    <lineage>
        <taxon>Eukaryota</taxon>
        <taxon>Viridiplantae</taxon>
        <taxon>Streptophyta</taxon>
        <taxon>Charophyceae</taxon>
        <taxon>Charales</taxon>
        <taxon>Characeae</taxon>
        <taxon>Chara</taxon>
    </lineage>
</organism>
<evidence type="ECO:0000256" key="1">
    <source>
        <dbReference type="PROSITE-ProRule" id="PRU00047"/>
    </source>
</evidence>
<dbReference type="SUPFAM" id="SSF57756">
    <property type="entry name" value="Retrovirus zinc finger-like domains"/>
    <property type="match status" value="1"/>
</dbReference>
<dbReference type="EMBL" id="BFEA01000057">
    <property type="protein sequence ID" value="GBG65065.1"/>
    <property type="molecule type" value="Genomic_DNA"/>
</dbReference>
<dbReference type="PROSITE" id="PS50158">
    <property type="entry name" value="ZF_CCHC"/>
    <property type="match status" value="1"/>
</dbReference>
<dbReference type="Proteomes" id="UP000265515">
    <property type="component" value="Unassembled WGS sequence"/>
</dbReference>
<dbReference type="InterPro" id="IPR036875">
    <property type="entry name" value="Znf_CCHC_sf"/>
</dbReference>
<dbReference type="Gene3D" id="4.10.60.10">
    <property type="entry name" value="Zinc finger, CCHC-type"/>
    <property type="match status" value="1"/>
</dbReference>
<accession>A0A388K4U8</accession>
<evidence type="ECO:0000313" key="6">
    <source>
        <dbReference type="Proteomes" id="UP000265515"/>
    </source>
</evidence>
<feature type="region of interest" description="Disordered" evidence="3">
    <location>
        <begin position="307"/>
        <end position="337"/>
    </location>
</feature>
<evidence type="ECO:0000256" key="2">
    <source>
        <dbReference type="SAM" id="Coils"/>
    </source>
</evidence>
<feature type="coiled-coil region" evidence="2">
    <location>
        <begin position="139"/>
        <end position="190"/>
    </location>
</feature>
<keyword evidence="1" id="KW-0479">Metal-binding</keyword>
<dbReference type="Pfam" id="PF00098">
    <property type="entry name" value="zf-CCHC"/>
    <property type="match status" value="1"/>
</dbReference>
<name>A0A388K4U8_CHABU</name>
<keyword evidence="1" id="KW-0862">Zinc</keyword>
<feature type="region of interest" description="Disordered" evidence="3">
    <location>
        <begin position="222"/>
        <end position="259"/>
    </location>
</feature>
<sequence length="448" mass="51357">MSYGGQRVCHHCRQPGHFIRDCQLRQIPNLAALLIGNGGEGGANTPQDNDGLLPAPNALVPYKPPQANGEQNDGGRYNQGANHGYRGQHGQGYGNNQAHGNNFYRGGYQQRPRNNWWGENRERETDDRLEKVWGWYSEEMEAKDKERRAKEEKLKEEEEKKRIQAIEDERAKAKREREEFEQSIGKMVRESMKEVCGAVIGKKATTSQVFTTTIDVVDKSDEVRQVDEQRKQQQEHWRREDSAAREQMEKQRRDELEKLRQENGDLVRIALGRASRELDSIKADNEALVHDFLALKSEVEILKWSNKRTSEAVTEKSPPTEPAKGKSRQQEGSQTPADWAKLAEAYRKIGDEKDMAEREVSTLKERINRIKIVIPSSIKRKVSLRRRSPKFGNSPGSKNGDQVRITFVRKVGDEDAFYKRVCSDLGKLRKGQLEKLCTKEEIDYVGVK</sequence>
<proteinExistence type="predicted"/>
<evidence type="ECO:0000256" key="3">
    <source>
        <dbReference type="SAM" id="MobiDB-lite"/>
    </source>
</evidence>
<dbReference type="Gramene" id="GBG65065">
    <property type="protein sequence ID" value="GBG65065"/>
    <property type="gene ID" value="CBR_g49137"/>
</dbReference>
<gene>
    <name evidence="5" type="ORF">CBR_g49137</name>
</gene>
<dbReference type="GO" id="GO:0003676">
    <property type="term" value="F:nucleic acid binding"/>
    <property type="evidence" value="ECO:0007669"/>
    <property type="project" value="InterPro"/>
</dbReference>
<dbReference type="AlphaFoldDB" id="A0A388K4U8"/>
<keyword evidence="2" id="KW-0175">Coiled coil</keyword>
<dbReference type="InterPro" id="IPR001878">
    <property type="entry name" value="Znf_CCHC"/>
</dbReference>
<dbReference type="GO" id="GO:0008270">
    <property type="term" value="F:zinc ion binding"/>
    <property type="evidence" value="ECO:0007669"/>
    <property type="project" value="UniProtKB-KW"/>
</dbReference>